<reference evidence="1" key="1">
    <citation type="submission" date="2022-10" db="EMBL/GenBank/DDBJ databases">
        <title>The complete genomes of actinobacterial strains from the NBC collection.</title>
        <authorList>
            <person name="Joergensen T.S."/>
            <person name="Alvarez Arevalo M."/>
            <person name="Sterndorff E.B."/>
            <person name="Faurdal D."/>
            <person name="Vuksanovic O."/>
            <person name="Mourched A.-S."/>
            <person name="Charusanti P."/>
            <person name="Shaw S."/>
            <person name="Blin K."/>
            <person name="Weber T."/>
        </authorList>
    </citation>
    <scope>NUCLEOTIDE SEQUENCE</scope>
    <source>
        <strain evidence="1">NBC_00248</strain>
    </source>
</reference>
<dbReference type="RefSeq" id="WP_328965700.1">
    <property type="nucleotide sequence ID" value="NZ_CP108090.1"/>
</dbReference>
<dbReference type="EMBL" id="CP108090">
    <property type="protein sequence ID" value="WUQ17483.1"/>
    <property type="molecule type" value="Genomic_DNA"/>
</dbReference>
<dbReference type="Proteomes" id="UP001432039">
    <property type="component" value="Chromosome"/>
</dbReference>
<sequence>MAISYLEASGKQVNPTYEPWRDLVTDIRALRLDSYEIADRLRSMQAHRG</sequence>
<evidence type="ECO:0000313" key="2">
    <source>
        <dbReference type="Proteomes" id="UP001432039"/>
    </source>
</evidence>
<organism evidence="1 2">
    <name type="scientific">Streptomyces virginiae</name>
    <name type="common">Streptomyces cinnamonensis</name>
    <dbReference type="NCBI Taxonomy" id="1961"/>
    <lineage>
        <taxon>Bacteria</taxon>
        <taxon>Bacillati</taxon>
        <taxon>Actinomycetota</taxon>
        <taxon>Actinomycetes</taxon>
        <taxon>Kitasatosporales</taxon>
        <taxon>Streptomycetaceae</taxon>
        <taxon>Streptomyces</taxon>
    </lineage>
</organism>
<evidence type="ECO:0000313" key="1">
    <source>
        <dbReference type="EMBL" id="WUQ17483.1"/>
    </source>
</evidence>
<protein>
    <submittedName>
        <fullName evidence="1">Uncharacterized protein</fullName>
    </submittedName>
</protein>
<keyword evidence="2" id="KW-1185">Reference proteome</keyword>
<accession>A0ABZ1TRP3</accession>
<name>A0ABZ1TRP3_STRVG</name>
<proteinExistence type="predicted"/>
<gene>
    <name evidence="1" type="ORF">OG517_42310</name>
</gene>